<dbReference type="GO" id="GO:0005886">
    <property type="term" value="C:plasma membrane"/>
    <property type="evidence" value="ECO:0007669"/>
    <property type="project" value="UniProtKB-SubCell"/>
</dbReference>
<dbReference type="GO" id="GO:0007224">
    <property type="term" value="P:smoothened signaling pathway"/>
    <property type="evidence" value="ECO:0007669"/>
    <property type="project" value="TreeGrafter"/>
</dbReference>
<dbReference type="KEGG" id="pcad:114487616"/>
<evidence type="ECO:0000256" key="5">
    <source>
        <dbReference type="ARBA" id="ARBA00022729"/>
    </source>
</evidence>
<evidence type="ECO:0000256" key="8">
    <source>
        <dbReference type="ARBA" id="ARBA00023180"/>
    </source>
</evidence>
<evidence type="ECO:0000256" key="3">
    <source>
        <dbReference type="ARBA" id="ARBA00022475"/>
    </source>
</evidence>
<evidence type="ECO:0000256" key="7">
    <source>
        <dbReference type="ARBA" id="ARBA00023136"/>
    </source>
</evidence>
<comment type="subcellular location">
    <subcellularLocation>
        <location evidence="1 12">Cell membrane</location>
        <topology evidence="1 12">Lipid-anchor</topology>
        <topology evidence="1 12">GPI-anchor</topology>
    </subcellularLocation>
</comment>
<dbReference type="GO" id="GO:0045202">
    <property type="term" value="C:synapse"/>
    <property type="evidence" value="ECO:0007669"/>
    <property type="project" value="TreeGrafter"/>
</dbReference>
<keyword evidence="10 12" id="KW-0449">Lipoprotein</keyword>
<dbReference type="AlphaFoldDB" id="A0A455C2Y6"/>
<evidence type="ECO:0000256" key="6">
    <source>
        <dbReference type="ARBA" id="ARBA00022974"/>
    </source>
</evidence>
<evidence type="ECO:0000256" key="11">
    <source>
        <dbReference type="RuleBase" id="RU003518"/>
    </source>
</evidence>
<keyword evidence="3" id="KW-1003">Cell membrane</keyword>
<evidence type="ECO:0000256" key="2">
    <source>
        <dbReference type="ARBA" id="ARBA00010260"/>
    </source>
</evidence>
<evidence type="ECO:0000256" key="10">
    <source>
        <dbReference type="ARBA" id="ARBA00023288"/>
    </source>
</evidence>
<comment type="function">
    <text evidence="12">Cell surface proteoglycan.</text>
</comment>
<evidence type="ECO:0000256" key="13">
    <source>
        <dbReference type="SAM" id="MobiDB-lite"/>
    </source>
</evidence>
<dbReference type="GO" id="GO:1905475">
    <property type="term" value="P:regulation of protein localization to membrane"/>
    <property type="evidence" value="ECO:0007669"/>
    <property type="project" value="TreeGrafter"/>
</dbReference>
<keyword evidence="8" id="KW-0325">Glycoprotein</keyword>
<protein>
    <submittedName>
        <fullName evidence="15">Glypican-2-like</fullName>
    </submittedName>
</protein>
<keyword evidence="4 12" id="KW-0336">GPI-anchor</keyword>
<dbReference type="GO" id="GO:0005576">
    <property type="term" value="C:extracellular region"/>
    <property type="evidence" value="ECO:0007669"/>
    <property type="project" value="TreeGrafter"/>
</dbReference>
<dbReference type="InterPro" id="IPR001863">
    <property type="entry name" value="Glypican"/>
</dbReference>
<dbReference type="GO" id="GO:0009966">
    <property type="term" value="P:regulation of signal transduction"/>
    <property type="evidence" value="ECO:0007669"/>
    <property type="project" value="InterPro"/>
</dbReference>
<name>A0A455C2Y6_PHYMC</name>
<keyword evidence="9 12" id="KW-0357">Heparan sulfate</keyword>
<reference evidence="15" key="1">
    <citation type="submission" date="2025-08" db="UniProtKB">
        <authorList>
            <consortium name="RefSeq"/>
        </authorList>
    </citation>
    <scope>IDENTIFICATION</scope>
    <source>
        <tissue evidence="15">Muscle</tissue>
    </source>
</reference>
<evidence type="ECO:0000256" key="4">
    <source>
        <dbReference type="ARBA" id="ARBA00022622"/>
    </source>
</evidence>
<proteinExistence type="inferred from homology"/>
<feature type="region of interest" description="Disordered" evidence="13">
    <location>
        <begin position="149"/>
        <end position="172"/>
    </location>
</feature>
<dbReference type="InParanoid" id="A0A455C2Y6"/>
<evidence type="ECO:0000256" key="12">
    <source>
        <dbReference type="RuleBase" id="RU003519"/>
    </source>
</evidence>
<evidence type="ECO:0000256" key="1">
    <source>
        <dbReference type="ARBA" id="ARBA00004609"/>
    </source>
</evidence>
<dbReference type="PANTHER" id="PTHR10822">
    <property type="entry name" value="GLYPICAN"/>
    <property type="match status" value="1"/>
</dbReference>
<keyword evidence="7 12" id="KW-0472">Membrane</keyword>
<dbReference type="GeneID" id="114487616"/>
<dbReference type="PANTHER" id="PTHR10822:SF24">
    <property type="entry name" value="GLYPICAN-2"/>
    <property type="match status" value="1"/>
</dbReference>
<organism evidence="14 15">
    <name type="scientific">Physeter macrocephalus</name>
    <name type="common">Sperm whale</name>
    <name type="synonym">Physeter catodon</name>
    <dbReference type="NCBI Taxonomy" id="9755"/>
    <lineage>
        <taxon>Eukaryota</taxon>
        <taxon>Metazoa</taxon>
        <taxon>Chordata</taxon>
        <taxon>Craniata</taxon>
        <taxon>Vertebrata</taxon>
        <taxon>Euteleostomi</taxon>
        <taxon>Mammalia</taxon>
        <taxon>Eutheria</taxon>
        <taxon>Laurasiatheria</taxon>
        <taxon>Artiodactyla</taxon>
        <taxon>Whippomorpha</taxon>
        <taxon>Cetacea</taxon>
        <taxon>Odontoceti</taxon>
        <taxon>Physeteridae</taxon>
        <taxon>Physeter</taxon>
    </lineage>
</organism>
<dbReference type="RefSeq" id="XP_028354278.2">
    <property type="nucleotide sequence ID" value="XM_028498477.2"/>
</dbReference>
<keyword evidence="6 12" id="KW-0654">Proteoglycan</keyword>
<evidence type="ECO:0000313" key="14">
    <source>
        <dbReference type="Proteomes" id="UP000248484"/>
    </source>
</evidence>
<evidence type="ECO:0000256" key="9">
    <source>
        <dbReference type="ARBA" id="ARBA00023207"/>
    </source>
</evidence>
<dbReference type="Pfam" id="PF01153">
    <property type="entry name" value="Glypican"/>
    <property type="match status" value="1"/>
</dbReference>
<feature type="region of interest" description="Disordered" evidence="13">
    <location>
        <begin position="223"/>
        <end position="260"/>
    </location>
</feature>
<dbReference type="GO" id="GO:0016477">
    <property type="term" value="P:cell migration"/>
    <property type="evidence" value="ECO:0007669"/>
    <property type="project" value="TreeGrafter"/>
</dbReference>
<dbReference type="STRING" id="9755.ENSPCTP00005012360"/>
<keyword evidence="5" id="KW-0732">Signal</keyword>
<dbReference type="Proteomes" id="UP000248484">
    <property type="component" value="Chromosome 14"/>
</dbReference>
<gene>
    <name evidence="15" type="primary">LOC114487616</name>
</gene>
<evidence type="ECO:0000313" key="15">
    <source>
        <dbReference type="RefSeq" id="XP_028354278.2"/>
    </source>
</evidence>
<dbReference type="GO" id="GO:0098552">
    <property type="term" value="C:side of membrane"/>
    <property type="evidence" value="ECO:0007669"/>
    <property type="project" value="UniProtKB-KW"/>
</dbReference>
<sequence>MDGLLFLAEKIQGPFSFELAAQSIGVKIAEGLMHLQENSVGLSAQVFQECGSPQPAPARARRAPAPREEVGRLWSAAAAEEERPTTAAGASLPRLVWELRERLGRVRGFWAGLPLTVCGDPRVAADLSQEAAPCWTGAGRGRYLSPVVGGPQAGQIDNPELDAEASSPDLQTRRRRLQLRAATTRMKAAALGRDLELEDWEDASGSGQGQHYADDWMAGAAAVAPPARPPRPPRRDGAGGKGGGVIIRHSQDRSRTGGTSVSFHTQPLLILFLSALALLGPR</sequence>
<dbReference type="OrthoDB" id="10010764at2759"/>
<keyword evidence="14" id="KW-1185">Reference proteome</keyword>
<accession>A0A455C2Y6</accession>
<dbReference type="GO" id="GO:0009986">
    <property type="term" value="C:cell surface"/>
    <property type="evidence" value="ECO:0007669"/>
    <property type="project" value="TreeGrafter"/>
</dbReference>
<comment type="similarity">
    <text evidence="2 11">Belongs to the glypican family.</text>
</comment>